<dbReference type="GO" id="GO:0008270">
    <property type="term" value="F:zinc ion binding"/>
    <property type="evidence" value="ECO:0007669"/>
    <property type="project" value="UniProtKB-KW"/>
</dbReference>
<dbReference type="SMART" id="SM00249">
    <property type="entry name" value="PHD"/>
    <property type="match status" value="1"/>
</dbReference>
<keyword evidence="4" id="KW-0805">Transcription regulation</keyword>
<dbReference type="Pfam" id="PF25565">
    <property type="entry name" value="Ubiquitin_At1g33420"/>
    <property type="match status" value="1"/>
</dbReference>
<dbReference type="InterPro" id="IPR013083">
    <property type="entry name" value="Znf_RING/FYVE/PHD"/>
</dbReference>
<dbReference type="Pfam" id="PF25874">
    <property type="entry name" value="WHD_plant_repro"/>
    <property type="match status" value="1"/>
</dbReference>
<dbReference type="InterPro" id="IPR059080">
    <property type="entry name" value="WHD_PTC1"/>
</dbReference>
<dbReference type="SUPFAM" id="SSF57903">
    <property type="entry name" value="FYVE/PHD zinc finger"/>
    <property type="match status" value="1"/>
</dbReference>
<dbReference type="Gene3D" id="3.30.40.10">
    <property type="entry name" value="Zinc/RING finger domain, C3HC4 (zinc finger)"/>
    <property type="match status" value="1"/>
</dbReference>
<name>A0A5B7BDD2_DAVIN</name>
<evidence type="ECO:0000256" key="2">
    <source>
        <dbReference type="ARBA" id="ARBA00022771"/>
    </source>
</evidence>
<keyword evidence="5" id="KW-0804">Transcription</keyword>
<dbReference type="InterPro" id="IPR019787">
    <property type="entry name" value="Znf_PHD-finger"/>
</dbReference>
<sequence length="718" mass="80677">MVLNDRPLKRMRRRITADLNDFLSFPAAADTVFGVGFRSSVQCFLSRHARPTFPPSLFPCLMTWQILFRIGDLVAEDDGGGPAVVALDIVEEDVTRSRSVYCDQCRVVGWSGHPVCQKRYHFIIRKESSSITLQEGYQEACKICGDLLHLSDSRCKSCGCVMSADEIEDWVYLQFEDSTHLLHGVVHSNGYGHLLTLNGREGGSKVLSGCDIMNFWDRLCATLQVRKVSVMDVSKKYGMEYRLLHAITNGHPWYGDWGYEFGSGSYALTLDAHRNAVKTLTSIPLSLFSFQGRKPQTHLQAIIAFYQSISESELVSLRDLFSFMVKLIHEIHWSFKAATCEKSKPRTTTNVLCAWTRNDVESVQQAMIKVLLAAANGAGWVSRRALKGALCKAASPELLDYCLKHLEGKMASNDMVVNVRCNPSFAAFEFRLQPHVFVPNENGSNSNHPSKEHLISDLKFLYDSILHPQTMVSYRPLPTRELVTDSATKLLDCKQFVKDYKPDKMSATNPFAIHLWCHVELAEHPKDDPVPPPELMVLPQNASVADLKVEATKVFQEVYPMFKRFEADELLDYGPLDDSMTLKLLVGSTGSVRVRGRCLRTHGFSRFRMERGTENWIVDCMCGAKDDDGERMLACDTCGVWMHTRCAGIDNFDAIPEKFICTRCLNSYRKESKESKKVAQSTEVVEMLLQSAGTCRDEAATANGPRLGSNLTMTFGVR</sequence>
<gene>
    <name evidence="8" type="ORF">Din_035659</name>
</gene>
<dbReference type="PANTHER" id="PTHR46201">
    <property type="entry name" value="PHD FINGER PROTEIN MALE MEIOCYTE DEATH 1-RELATED"/>
    <property type="match status" value="1"/>
</dbReference>
<protein>
    <recommendedName>
        <fullName evidence="7">PHD-type domain-containing protein</fullName>
    </recommendedName>
</protein>
<dbReference type="AlphaFoldDB" id="A0A5B7BDD2"/>
<reference evidence="8" key="1">
    <citation type="submission" date="2019-08" db="EMBL/GenBank/DDBJ databases">
        <title>Reference gene set and small RNA set construction with multiple tissues from Davidia involucrata Baill.</title>
        <authorList>
            <person name="Yang H."/>
            <person name="Zhou C."/>
            <person name="Li G."/>
            <person name="Wang J."/>
            <person name="Gao P."/>
            <person name="Wang M."/>
            <person name="Wang R."/>
            <person name="Zhao Y."/>
        </authorList>
    </citation>
    <scope>NUCLEOTIDE SEQUENCE</scope>
    <source>
        <tissue evidence="8">Mixed with DoveR01_LX</tissue>
    </source>
</reference>
<dbReference type="PANTHER" id="PTHR46201:SF6">
    <property type="entry name" value="PHD FINGER PLANT-LIKE PROTEIN"/>
    <property type="match status" value="1"/>
</dbReference>
<dbReference type="InterPro" id="IPR057765">
    <property type="entry name" value="MS1-like_ubiquitin"/>
</dbReference>
<dbReference type="PROSITE" id="PS50016">
    <property type="entry name" value="ZF_PHD_2"/>
    <property type="match status" value="1"/>
</dbReference>
<dbReference type="EMBL" id="GHES01035659">
    <property type="protein sequence ID" value="MPA66218.1"/>
    <property type="molecule type" value="Transcribed_RNA"/>
</dbReference>
<evidence type="ECO:0000256" key="4">
    <source>
        <dbReference type="ARBA" id="ARBA00023015"/>
    </source>
</evidence>
<keyword evidence="1" id="KW-0479">Metal-binding</keyword>
<accession>A0A5B7BDD2</accession>
<organism evidence="8">
    <name type="scientific">Davidia involucrata</name>
    <name type="common">Dove tree</name>
    <dbReference type="NCBI Taxonomy" id="16924"/>
    <lineage>
        <taxon>Eukaryota</taxon>
        <taxon>Viridiplantae</taxon>
        <taxon>Streptophyta</taxon>
        <taxon>Embryophyta</taxon>
        <taxon>Tracheophyta</taxon>
        <taxon>Spermatophyta</taxon>
        <taxon>Magnoliopsida</taxon>
        <taxon>eudicotyledons</taxon>
        <taxon>Gunneridae</taxon>
        <taxon>Pentapetalae</taxon>
        <taxon>asterids</taxon>
        <taxon>Cornales</taxon>
        <taxon>Nyssaceae</taxon>
        <taxon>Davidia</taxon>
    </lineage>
</organism>
<dbReference type="InterPro" id="IPR011011">
    <property type="entry name" value="Znf_FYVE_PHD"/>
</dbReference>
<proteinExistence type="predicted"/>
<feature type="domain" description="PHD-type" evidence="7">
    <location>
        <begin position="617"/>
        <end position="667"/>
    </location>
</feature>
<keyword evidence="3" id="KW-0862">Zinc</keyword>
<dbReference type="CDD" id="cd15556">
    <property type="entry name" value="PHD_MMD1_like"/>
    <property type="match status" value="1"/>
</dbReference>
<evidence type="ECO:0000256" key="3">
    <source>
        <dbReference type="ARBA" id="ARBA00022833"/>
    </source>
</evidence>
<evidence type="ECO:0000256" key="6">
    <source>
        <dbReference type="PROSITE-ProRule" id="PRU00146"/>
    </source>
</evidence>
<evidence type="ECO:0000259" key="7">
    <source>
        <dbReference type="PROSITE" id="PS50016"/>
    </source>
</evidence>
<dbReference type="Pfam" id="PF00628">
    <property type="entry name" value="PHD"/>
    <property type="match status" value="1"/>
</dbReference>
<dbReference type="InterPro" id="IPR001965">
    <property type="entry name" value="Znf_PHD"/>
</dbReference>
<evidence type="ECO:0000256" key="5">
    <source>
        <dbReference type="ARBA" id="ARBA00023163"/>
    </source>
</evidence>
<evidence type="ECO:0000256" key="1">
    <source>
        <dbReference type="ARBA" id="ARBA00022723"/>
    </source>
</evidence>
<keyword evidence="2 6" id="KW-0863">Zinc-finger</keyword>
<dbReference type="InterPro" id="IPR058054">
    <property type="entry name" value="Znf_MS1-like"/>
</dbReference>
<evidence type="ECO:0000313" key="8">
    <source>
        <dbReference type="EMBL" id="MPA66218.1"/>
    </source>
</evidence>